<evidence type="ECO:0000313" key="4">
    <source>
        <dbReference type="Proteomes" id="UP000001514"/>
    </source>
</evidence>
<organism evidence="4">
    <name type="scientific">Selaginella moellendorffii</name>
    <name type="common">Spikemoss</name>
    <dbReference type="NCBI Taxonomy" id="88036"/>
    <lineage>
        <taxon>Eukaryota</taxon>
        <taxon>Viridiplantae</taxon>
        <taxon>Streptophyta</taxon>
        <taxon>Embryophyta</taxon>
        <taxon>Tracheophyta</taxon>
        <taxon>Lycopodiopsida</taxon>
        <taxon>Selaginellales</taxon>
        <taxon>Selaginellaceae</taxon>
        <taxon>Selaginella</taxon>
    </lineage>
</organism>
<dbReference type="HOGENOM" id="CLU_1153352_0_0_1"/>
<feature type="compositionally biased region" description="Gly residues" evidence="1">
    <location>
        <begin position="172"/>
        <end position="182"/>
    </location>
</feature>
<feature type="compositionally biased region" description="Polar residues" evidence="1">
    <location>
        <begin position="115"/>
        <end position="125"/>
    </location>
</feature>
<name>D8QXU0_SELML</name>
<evidence type="ECO:0000256" key="1">
    <source>
        <dbReference type="SAM" id="MobiDB-lite"/>
    </source>
</evidence>
<evidence type="ECO:0000313" key="3">
    <source>
        <dbReference type="EMBL" id="EFJ35480.1"/>
    </source>
</evidence>
<keyword evidence="4" id="KW-1185">Reference proteome</keyword>
<dbReference type="Proteomes" id="UP000001514">
    <property type="component" value="Unassembled WGS sequence"/>
</dbReference>
<feature type="chain" id="PRO_5003121329" evidence="2">
    <location>
        <begin position="26"/>
        <end position="241"/>
    </location>
</feature>
<accession>D8QXU0</accession>
<feature type="signal peptide" evidence="2">
    <location>
        <begin position="1"/>
        <end position="25"/>
    </location>
</feature>
<dbReference type="KEGG" id="smo:SELMODRAFT_404926"/>
<protein>
    <submittedName>
        <fullName evidence="3">Uncharacterized protein</fullName>
    </submittedName>
</protein>
<feature type="region of interest" description="Disordered" evidence="1">
    <location>
        <begin position="105"/>
        <end position="189"/>
    </location>
</feature>
<sequence>MASPITAKALLLLLAVALLLIPGHGSLGGGPRRFLLSNVSSESTEEQEMDMLGELQSAINASMVELQQATSSISLDSLEASQNQLASAMSIVNTVDQLLYSTLKSSNSSTVSSAKPPTSSVSYGLSSIAEAPEAREGSDSGSDGSSGGGLGGPGGPGGPGGGPGGPGPNGPGGPGGRPGGQSGQPSGQQQLTILGDVQSALNSSSQLVSCMLAASQVQQQLADAVNTLATLESEVTGGGGP</sequence>
<dbReference type="Gramene" id="EFJ35480">
    <property type="protein sequence ID" value="EFJ35480"/>
    <property type="gene ID" value="SELMODRAFT_404926"/>
</dbReference>
<dbReference type="InParanoid" id="D8QXU0"/>
<evidence type="ECO:0000256" key="2">
    <source>
        <dbReference type="SAM" id="SignalP"/>
    </source>
</evidence>
<keyword evidence="2" id="KW-0732">Signal</keyword>
<proteinExistence type="predicted"/>
<reference evidence="3 4" key="1">
    <citation type="journal article" date="2011" name="Science">
        <title>The Selaginella genome identifies genetic changes associated with the evolution of vascular plants.</title>
        <authorList>
            <person name="Banks J.A."/>
            <person name="Nishiyama T."/>
            <person name="Hasebe M."/>
            <person name="Bowman J.L."/>
            <person name="Gribskov M."/>
            <person name="dePamphilis C."/>
            <person name="Albert V.A."/>
            <person name="Aono N."/>
            <person name="Aoyama T."/>
            <person name="Ambrose B.A."/>
            <person name="Ashton N.W."/>
            <person name="Axtell M.J."/>
            <person name="Barker E."/>
            <person name="Barker M.S."/>
            <person name="Bennetzen J.L."/>
            <person name="Bonawitz N.D."/>
            <person name="Chapple C."/>
            <person name="Cheng C."/>
            <person name="Correa L.G."/>
            <person name="Dacre M."/>
            <person name="DeBarry J."/>
            <person name="Dreyer I."/>
            <person name="Elias M."/>
            <person name="Engstrom E.M."/>
            <person name="Estelle M."/>
            <person name="Feng L."/>
            <person name="Finet C."/>
            <person name="Floyd S.K."/>
            <person name="Frommer W.B."/>
            <person name="Fujita T."/>
            <person name="Gramzow L."/>
            <person name="Gutensohn M."/>
            <person name="Harholt J."/>
            <person name="Hattori M."/>
            <person name="Heyl A."/>
            <person name="Hirai T."/>
            <person name="Hiwatashi Y."/>
            <person name="Ishikawa M."/>
            <person name="Iwata M."/>
            <person name="Karol K.G."/>
            <person name="Koehler B."/>
            <person name="Kolukisaoglu U."/>
            <person name="Kubo M."/>
            <person name="Kurata T."/>
            <person name="Lalonde S."/>
            <person name="Li K."/>
            <person name="Li Y."/>
            <person name="Litt A."/>
            <person name="Lyons E."/>
            <person name="Manning G."/>
            <person name="Maruyama T."/>
            <person name="Michael T.P."/>
            <person name="Mikami K."/>
            <person name="Miyazaki S."/>
            <person name="Morinaga S."/>
            <person name="Murata T."/>
            <person name="Mueller-Roeber B."/>
            <person name="Nelson D.R."/>
            <person name="Obara M."/>
            <person name="Oguri Y."/>
            <person name="Olmstead R.G."/>
            <person name="Onodera N."/>
            <person name="Petersen B.L."/>
            <person name="Pils B."/>
            <person name="Prigge M."/>
            <person name="Rensing S.A."/>
            <person name="Riano-Pachon D.M."/>
            <person name="Roberts A.W."/>
            <person name="Sato Y."/>
            <person name="Scheller H.V."/>
            <person name="Schulz B."/>
            <person name="Schulz C."/>
            <person name="Shakirov E.V."/>
            <person name="Shibagaki N."/>
            <person name="Shinohara N."/>
            <person name="Shippen D.E."/>
            <person name="Soerensen I."/>
            <person name="Sotooka R."/>
            <person name="Sugimoto N."/>
            <person name="Sugita M."/>
            <person name="Sumikawa N."/>
            <person name="Tanurdzic M."/>
            <person name="Theissen G."/>
            <person name="Ulvskov P."/>
            <person name="Wakazuki S."/>
            <person name="Weng J.K."/>
            <person name="Willats W.W."/>
            <person name="Wipf D."/>
            <person name="Wolf P.G."/>
            <person name="Yang L."/>
            <person name="Zimmer A.D."/>
            <person name="Zhu Q."/>
            <person name="Mitros T."/>
            <person name="Hellsten U."/>
            <person name="Loque D."/>
            <person name="Otillar R."/>
            <person name="Salamov A."/>
            <person name="Schmutz J."/>
            <person name="Shapiro H."/>
            <person name="Lindquist E."/>
            <person name="Lucas S."/>
            <person name="Rokhsar D."/>
            <person name="Grigoriev I.V."/>
        </authorList>
    </citation>
    <scope>NUCLEOTIDE SEQUENCE [LARGE SCALE GENOMIC DNA]</scope>
</reference>
<dbReference type="AlphaFoldDB" id="D8QXU0"/>
<dbReference type="EMBL" id="GL377568">
    <property type="protein sequence ID" value="EFJ35480.1"/>
    <property type="molecule type" value="Genomic_DNA"/>
</dbReference>
<gene>
    <name evidence="3" type="ORF">SELMODRAFT_404926</name>
</gene>
<feature type="compositionally biased region" description="Gly residues" evidence="1">
    <location>
        <begin position="144"/>
        <end position="164"/>
    </location>
</feature>